<name>A0A0E9UBB4_ANGAN</name>
<reference evidence="1" key="2">
    <citation type="journal article" date="2015" name="Fish Shellfish Immunol.">
        <title>Early steps in the European eel (Anguilla anguilla)-Vibrio vulnificus interaction in the gills: Role of the RtxA13 toxin.</title>
        <authorList>
            <person name="Callol A."/>
            <person name="Pajuelo D."/>
            <person name="Ebbesson L."/>
            <person name="Teles M."/>
            <person name="MacKenzie S."/>
            <person name="Amaro C."/>
        </authorList>
    </citation>
    <scope>NUCLEOTIDE SEQUENCE</scope>
</reference>
<protein>
    <submittedName>
        <fullName evidence="1">Uncharacterized protein</fullName>
    </submittedName>
</protein>
<proteinExistence type="predicted"/>
<accession>A0A0E9UBB4</accession>
<evidence type="ECO:0000313" key="1">
    <source>
        <dbReference type="EMBL" id="JAH63012.1"/>
    </source>
</evidence>
<dbReference type="EMBL" id="GBXM01045565">
    <property type="protein sequence ID" value="JAH63012.1"/>
    <property type="molecule type" value="Transcribed_RNA"/>
</dbReference>
<reference evidence="1" key="1">
    <citation type="submission" date="2014-11" db="EMBL/GenBank/DDBJ databases">
        <authorList>
            <person name="Amaro Gonzalez C."/>
        </authorList>
    </citation>
    <scope>NUCLEOTIDE SEQUENCE</scope>
</reference>
<dbReference type="AlphaFoldDB" id="A0A0E9UBB4"/>
<sequence>MIEFAHTRRDSALLAGFAFFARFMHT</sequence>
<organism evidence="1">
    <name type="scientific">Anguilla anguilla</name>
    <name type="common">European freshwater eel</name>
    <name type="synonym">Muraena anguilla</name>
    <dbReference type="NCBI Taxonomy" id="7936"/>
    <lineage>
        <taxon>Eukaryota</taxon>
        <taxon>Metazoa</taxon>
        <taxon>Chordata</taxon>
        <taxon>Craniata</taxon>
        <taxon>Vertebrata</taxon>
        <taxon>Euteleostomi</taxon>
        <taxon>Actinopterygii</taxon>
        <taxon>Neopterygii</taxon>
        <taxon>Teleostei</taxon>
        <taxon>Anguilliformes</taxon>
        <taxon>Anguillidae</taxon>
        <taxon>Anguilla</taxon>
    </lineage>
</organism>